<dbReference type="GO" id="GO:0006355">
    <property type="term" value="P:regulation of DNA-templated transcription"/>
    <property type="evidence" value="ECO:0007669"/>
    <property type="project" value="InterPro"/>
</dbReference>
<keyword evidence="1" id="KW-0805">Transcription regulation</keyword>
<dbReference type="InterPro" id="IPR036093">
    <property type="entry name" value="NAC_dom_sf"/>
</dbReference>
<dbReference type="OrthoDB" id="1107504at2759"/>
<dbReference type="GO" id="GO:0003677">
    <property type="term" value="F:DNA binding"/>
    <property type="evidence" value="ECO:0007669"/>
    <property type="project" value="UniProtKB-KW"/>
</dbReference>
<accession>A0A8B7CSC1</accession>
<dbReference type="PANTHER" id="PTHR31719">
    <property type="entry name" value="NAC TRANSCRIPTION FACTOR 56"/>
    <property type="match status" value="1"/>
</dbReference>
<evidence type="ECO:0000256" key="4">
    <source>
        <dbReference type="ARBA" id="ARBA00023242"/>
    </source>
</evidence>
<dbReference type="InterPro" id="IPR003441">
    <property type="entry name" value="NAC-dom"/>
</dbReference>
<dbReference type="Pfam" id="PF02365">
    <property type="entry name" value="NAM"/>
    <property type="match status" value="1"/>
</dbReference>
<dbReference type="KEGG" id="pda:103718355"/>
<reference evidence="6" key="1">
    <citation type="journal article" date="2019" name="Nat. Commun.">
        <title>Genome-wide association mapping of date palm fruit traits.</title>
        <authorList>
            <person name="Hazzouri K.M."/>
            <person name="Gros-Balthazard M."/>
            <person name="Flowers J.M."/>
            <person name="Copetti D."/>
            <person name="Lemansour A."/>
            <person name="Lebrun M."/>
            <person name="Masmoudi K."/>
            <person name="Ferrand S."/>
            <person name="Dhar M.I."/>
            <person name="Fresquez Z.A."/>
            <person name="Rosas U."/>
            <person name="Zhang J."/>
            <person name="Talag J."/>
            <person name="Lee S."/>
            <person name="Kudrna D."/>
            <person name="Powell R.F."/>
            <person name="Leitch I.J."/>
            <person name="Krueger R.R."/>
            <person name="Wing R.A."/>
            <person name="Amiri K.M.A."/>
            <person name="Purugganan M.D."/>
        </authorList>
    </citation>
    <scope>NUCLEOTIDE SEQUENCE [LARGE SCALE GENOMIC DNA]</scope>
    <source>
        <strain evidence="6">cv. Khalas</strain>
    </source>
</reference>
<dbReference type="RefSeq" id="XP_008805360.1">
    <property type="nucleotide sequence ID" value="XM_008807138.1"/>
</dbReference>
<dbReference type="Gene3D" id="2.170.150.80">
    <property type="entry name" value="NAC domain"/>
    <property type="match status" value="1"/>
</dbReference>
<evidence type="ECO:0000256" key="1">
    <source>
        <dbReference type="ARBA" id="ARBA00023015"/>
    </source>
</evidence>
<dbReference type="GeneID" id="103718355"/>
<proteinExistence type="predicted"/>
<protein>
    <submittedName>
        <fullName evidence="7">NAC transcription factor 32-like</fullName>
    </submittedName>
</protein>
<gene>
    <name evidence="7" type="primary">LOC103718355</name>
</gene>
<dbReference type="PROSITE" id="PS51005">
    <property type="entry name" value="NAC"/>
    <property type="match status" value="1"/>
</dbReference>
<evidence type="ECO:0000256" key="3">
    <source>
        <dbReference type="ARBA" id="ARBA00023163"/>
    </source>
</evidence>
<dbReference type="PANTHER" id="PTHR31719:SF179">
    <property type="entry name" value="OS08G0148400 PROTEIN"/>
    <property type="match status" value="1"/>
</dbReference>
<evidence type="ECO:0000256" key="2">
    <source>
        <dbReference type="ARBA" id="ARBA00023125"/>
    </source>
</evidence>
<feature type="domain" description="NAC" evidence="5">
    <location>
        <begin position="8"/>
        <end position="156"/>
    </location>
</feature>
<evidence type="ECO:0000313" key="7">
    <source>
        <dbReference type="RefSeq" id="XP_008805360.1"/>
    </source>
</evidence>
<dbReference type="SUPFAM" id="SSF101941">
    <property type="entry name" value="NAC domain"/>
    <property type="match status" value="1"/>
</dbReference>
<dbReference type="AlphaFoldDB" id="A0A8B7CSC1"/>
<evidence type="ECO:0000313" key="6">
    <source>
        <dbReference type="Proteomes" id="UP000228380"/>
    </source>
</evidence>
<name>A0A8B7CSC1_PHODC</name>
<keyword evidence="4" id="KW-0539">Nucleus</keyword>
<reference evidence="7" key="2">
    <citation type="submission" date="2025-08" db="UniProtKB">
        <authorList>
            <consortium name="RefSeq"/>
        </authorList>
    </citation>
    <scope>IDENTIFICATION</scope>
    <source>
        <tissue evidence="7">Young leaves</tissue>
    </source>
</reference>
<evidence type="ECO:0000259" key="5">
    <source>
        <dbReference type="PROSITE" id="PS51005"/>
    </source>
</evidence>
<keyword evidence="2" id="KW-0238">DNA-binding</keyword>
<sequence length="300" mass="33896">MEEEASEVPSGIRFRPTDKELILYYLRPWLRCEKLPCNIINEADQYDGTHPEFLTALYEPAEHGGPWYFFMQVTPISSSKKRLKRSNEIGQWKMSHSQDLKNKRKEKIGVKSMLNYYEFHGKNKKKTGWILYEYRIAGYEKAIRVGDWALCKIYLNRSNKKSNDADRIIAPTIQHPPMAMSSFPSGFAALPPPYKIGGGHEVQQGSVGSGPLDSDRDVCRRLAPPSCFAPSFSFPSILEAGTKAHSQEVGALGGEQCRGSSTQLLDLQAEDVAGPLCHEDDYNLSITLDELEEFLREDNE</sequence>
<dbReference type="Proteomes" id="UP000228380">
    <property type="component" value="Chromosome 1"/>
</dbReference>
<organism evidence="6 7">
    <name type="scientific">Phoenix dactylifera</name>
    <name type="common">Date palm</name>
    <dbReference type="NCBI Taxonomy" id="42345"/>
    <lineage>
        <taxon>Eukaryota</taxon>
        <taxon>Viridiplantae</taxon>
        <taxon>Streptophyta</taxon>
        <taxon>Embryophyta</taxon>
        <taxon>Tracheophyta</taxon>
        <taxon>Spermatophyta</taxon>
        <taxon>Magnoliopsida</taxon>
        <taxon>Liliopsida</taxon>
        <taxon>Arecaceae</taxon>
        <taxon>Coryphoideae</taxon>
        <taxon>Phoeniceae</taxon>
        <taxon>Phoenix</taxon>
    </lineage>
</organism>
<keyword evidence="6" id="KW-1185">Reference proteome</keyword>
<keyword evidence="3" id="KW-0804">Transcription</keyword>